<dbReference type="InterPro" id="IPR000626">
    <property type="entry name" value="Ubiquitin-like_dom"/>
</dbReference>
<dbReference type="eggNOG" id="KOG0001">
    <property type="taxonomic scope" value="Eukaryota"/>
</dbReference>
<dbReference type="EMBL" id="CAJFCV020000004">
    <property type="protein sequence ID" value="CAG9115200.1"/>
    <property type="molecule type" value="Genomic_DNA"/>
</dbReference>
<dbReference type="PROSITE" id="PS50053">
    <property type="entry name" value="UBIQUITIN_2"/>
    <property type="match status" value="1"/>
</dbReference>
<reference evidence="3" key="2">
    <citation type="submission" date="2020-08" db="EMBL/GenBank/DDBJ databases">
        <authorList>
            <person name="Kikuchi T."/>
        </authorList>
    </citation>
    <scope>NUCLEOTIDE SEQUENCE</scope>
    <source>
        <strain evidence="2">Ka4C1</strain>
    </source>
</reference>
<dbReference type="InterPro" id="IPR019956">
    <property type="entry name" value="Ubiquitin_dom"/>
</dbReference>
<sequence length="123" mass="13905">MKITVETSAGKKVTVEVDDNEAENTKITFTRRPDSGVQMLVSVKDKDTFQIFVKTLTGKIVPLEVKASDTGENVKAKIQEKEGTPQEEQRLIFNGRQLDDHRPVRDYNVQKGSTLQLVFRLRG</sequence>
<keyword evidence="5" id="KW-1185">Reference proteome</keyword>
<dbReference type="WBParaSite" id="BXY_0035600.1">
    <property type="protein sequence ID" value="BXY_0035600.1"/>
    <property type="gene ID" value="BXY_0035600"/>
</dbReference>
<dbReference type="SMR" id="A0A1I7RI27"/>
<protein>
    <submittedName>
        <fullName evidence="2">(pine wood nematode) hypothetical protein</fullName>
    </submittedName>
    <submittedName>
        <fullName evidence="6">Ubiquitin-like domain-containing protein</fullName>
    </submittedName>
</protein>
<accession>A0A1I7RI27</accession>
<evidence type="ECO:0000313" key="3">
    <source>
        <dbReference type="EMBL" id="CAG9115200.1"/>
    </source>
</evidence>
<dbReference type="Pfam" id="PF00240">
    <property type="entry name" value="ubiquitin"/>
    <property type="match status" value="1"/>
</dbReference>
<organism evidence="4 6">
    <name type="scientific">Bursaphelenchus xylophilus</name>
    <name type="common">Pinewood nematode worm</name>
    <name type="synonym">Aphelenchoides xylophilus</name>
    <dbReference type="NCBI Taxonomy" id="6326"/>
    <lineage>
        <taxon>Eukaryota</taxon>
        <taxon>Metazoa</taxon>
        <taxon>Ecdysozoa</taxon>
        <taxon>Nematoda</taxon>
        <taxon>Chromadorea</taxon>
        <taxon>Rhabditida</taxon>
        <taxon>Tylenchina</taxon>
        <taxon>Tylenchomorpha</taxon>
        <taxon>Aphelenchoidea</taxon>
        <taxon>Aphelenchoididae</taxon>
        <taxon>Bursaphelenchus</taxon>
    </lineage>
</organism>
<name>A0A1I7RI27_BURXY</name>
<evidence type="ECO:0000313" key="2">
    <source>
        <dbReference type="EMBL" id="CAD5225916.1"/>
    </source>
</evidence>
<dbReference type="InterPro" id="IPR050158">
    <property type="entry name" value="Ubiquitin_ubiquitin-like"/>
</dbReference>
<evidence type="ECO:0000313" key="6">
    <source>
        <dbReference type="WBParaSite" id="BXY_0035600.1"/>
    </source>
</evidence>
<dbReference type="Proteomes" id="UP000659654">
    <property type="component" value="Unassembled WGS sequence"/>
</dbReference>
<dbReference type="PANTHER" id="PTHR10666">
    <property type="entry name" value="UBIQUITIN"/>
    <property type="match status" value="1"/>
</dbReference>
<dbReference type="SMART" id="SM00213">
    <property type="entry name" value="UBQ"/>
    <property type="match status" value="1"/>
</dbReference>
<dbReference type="FunFam" id="3.10.20.90:FF:000160">
    <property type="entry name" value="Polyubiquitin-C"/>
    <property type="match status" value="1"/>
</dbReference>
<evidence type="ECO:0000313" key="5">
    <source>
        <dbReference type="Proteomes" id="UP000659654"/>
    </source>
</evidence>
<dbReference type="OrthoDB" id="428577at2759"/>
<evidence type="ECO:0000259" key="1">
    <source>
        <dbReference type="PROSITE" id="PS50053"/>
    </source>
</evidence>
<reference evidence="6" key="1">
    <citation type="submission" date="2016-11" db="UniProtKB">
        <authorList>
            <consortium name="WormBaseParasite"/>
        </authorList>
    </citation>
    <scope>IDENTIFICATION</scope>
</reference>
<dbReference type="Proteomes" id="UP000095284">
    <property type="component" value="Unplaced"/>
</dbReference>
<dbReference type="EMBL" id="CAJFDI010000004">
    <property type="protein sequence ID" value="CAD5225916.1"/>
    <property type="molecule type" value="Genomic_DNA"/>
</dbReference>
<dbReference type="Gene3D" id="3.10.20.90">
    <property type="entry name" value="Phosphatidylinositol 3-kinase Catalytic Subunit, Chain A, domain 1"/>
    <property type="match status" value="1"/>
</dbReference>
<dbReference type="SUPFAM" id="SSF54236">
    <property type="entry name" value="Ubiquitin-like"/>
    <property type="match status" value="1"/>
</dbReference>
<dbReference type="AlphaFoldDB" id="A0A1I7RI27"/>
<dbReference type="PRINTS" id="PR00348">
    <property type="entry name" value="UBIQUITIN"/>
</dbReference>
<proteinExistence type="predicted"/>
<evidence type="ECO:0000313" key="4">
    <source>
        <dbReference type="Proteomes" id="UP000095284"/>
    </source>
</evidence>
<gene>
    <name evidence="2" type="ORF">BXYJ_LOCUS8784</name>
</gene>
<dbReference type="InterPro" id="IPR029071">
    <property type="entry name" value="Ubiquitin-like_domsf"/>
</dbReference>
<dbReference type="Proteomes" id="UP000582659">
    <property type="component" value="Unassembled WGS sequence"/>
</dbReference>
<feature type="domain" description="Ubiquitin-like" evidence="1">
    <location>
        <begin position="49"/>
        <end position="123"/>
    </location>
</feature>